<dbReference type="PANTHER" id="PTHR34385:SF1">
    <property type="entry name" value="PEPTIDOGLYCAN L-ALANYL-D-GLUTAMATE ENDOPEPTIDASE CWLK"/>
    <property type="match status" value="1"/>
</dbReference>
<keyword evidence="4" id="KW-1185">Reference proteome</keyword>
<dbReference type="InterPro" id="IPR003709">
    <property type="entry name" value="VanY-like_core_dom"/>
</dbReference>
<accession>A0AAJ1VN33</accession>
<dbReference type="Gene3D" id="3.30.1380.10">
    <property type="match status" value="1"/>
</dbReference>
<sequence length="219" mass="25274">MAKIKQTLPNDAYLDNPLLKLVNRKHKLRSEIAFRKFKIGRESFDVSILENLLAFLAAAEKKMFKLTLVSGYRSIAQQQKLFDNSLTVYTKQGFSDRDAVKQVLAYLQAPGASEHHTGLAVDIIDSSFLKEKGDLYPEADQLPSQQWLISNAPKFGFILRFPKGKEAFTGVKYESWHFRYVGRENAQFISGQRLSLEEYIDLLKKEQRDKLFIQTQYNE</sequence>
<dbReference type="EMBL" id="SDWY01000001">
    <property type="protein sequence ID" value="MDN6899794.1"/>
    <property type="molecule type" value="Genomic_DNA"/>
</dbReference>
<dbReference type="Pfam" id="PF02557">
    <property type="entry name" value="VanY"/>
    <property type="match status" value="1"/>
</dbReference>
<reference evidence="3 4" key="1">
    <citation type="journal article" date="2019" name="Syst. Appl. Microbiol.">
        <title>Oenococcus sicerae sp. nov., isolated from French cider.</title>
        <authorList>
            <person name="Cousin F.J."/>
            <person name="Le Guellec R."/>
            <person name="Chagnot C."/>
            <person name="Goux D."/>
            <person name="Dalmasso M."/>
            <person name="Laplace J.M."/>
            <person name="Cretenet M."/>
        </authorList>
    </citation>
    <scope>NUCLEOTIDE SEQUENCE [LARGE SCALE GENOMIC DNA]</scope>
    <source>
        <strain evidence="3 4">UCMA 15228</strain>
    </source>
</reference>
<proteinExistence type="predicted"/>
<dbReference type="AlphaFoldDB" id="A0AAJ1VN33"/>
<keyword evidence="2" id="KW-0378">Hydrolase</keyword>
<protein>
    <submittedName>
        <fullName evidence="2">D-alanyl-D-alanine carboxypeptidase family protein</fullName>
    </submittedName>
    <submittedName>
        <fullName evidence="3">M15 family metallopeptidase</fullName>
    </submittedName>
</protein>
<dbReference type="CDD" id="cd14852">
    <property type="entry name" value="LD-carboxypeptidase"/>
    <property type="match status" value="1"/>
</dbReference>
<organism evidence="2 5">
    <name type="scientific">Oenococcus sicerae</name>
    <dbReference type="NCBI Taxonomy" id="2203724"/>
    <lineage>
        <taxon>Bacteria</taxon>
        <taxon>Bacillati</taxon>
        <taxon>Bacillota</taxon>
        <taxon>Bacilli</taxon>
        <taxon>Lactobacillales</taxon>
        <taxon>Lactobacillaceae</taxon>
        <taxon>Oenococcus</taxon>
    </lineage>
</organism>
<dbReference type="InterPro" id="IPR058193">
    <property type="entry name" value="VanY/YodJ_core_dom"/>
</dbReference>
<dbReference type="Proteomes" id="UP000286907">
    <property type="component" value="Chromosome"/>
</dbReference>
<evidence type="ECO:0000259" key="1">
    <source>
        <dbReference type="Pfam" id="PF02557"/>
    </source>
</evidence>
<dbReference type="EMBL" id="CP029684">
    <property type="protein sequence ID" value="QAS70482.1"/>
    <property type="molecule type" value="Genomic_DNA"/>
</dbReference>
<dbReference type="GO" id="GO:0006508">
    <property type="term" value="P:proteolysis"/>
    <property type="evidence" value="ECO:0007669"/>
    <property type="project" value="InterPro"/>
</dbReference>
<dbReference type="RefSeq" id="WP_128686949.1">
    <property type="nucleotide sequence ID" value="NZ_CP029684.2"/>
</dbReference>
<dbReference type="SUPFAM" id="SSF55166">
    <property type="entry name" value="Hedgehog/DD-peptidase"/>
    <property type="match status" value="1"/>
</dbReference>
<name>A0AAJ1VN33_9LACO</name>
<dbReference type="InterPro" id="IPR052179">
    <property type="entry name" value="DD-CPase-like"/>
</dbReference>
<dbReference type="GO" id="GO:0004180">
    <property type="term" value="F:carboxypeptidase activity"/>
    <property type="evidence" value="ECO:0007669"/>
    <property type="project" value="UniProtKB-KW"/>
</dbReference>
<feature type="domain" description="D-alanyl-D-alanine carboxypeptidase-like core" evidence="1">
    <location>
        <begin position="45"/>
        <end position="182"/>
    </location>
</feature>
<evidence type="ECO:0000313" key="2">
    <source>
        <dbReference type="EMBL" id="MDN6899794.1"/>
    </source>
</evidence>
<keyword evidence="2" id="KW-0121">Carboxypeptidase</keyword>
<evidence type="ECO:0000313" key="3">
    <source>
        <dbReference type="EMBL" id="QAS70482.1"/>
    </source>
</evidence>
<dbReference type="PANTHER" id="PTHR34385">
    <property type="entry name" value="D-ALANYL-D-ALANINE CARBOXYPEPTIDASE"/>
    <property type="match status" value="1"/>
</dbReference>
<reference evidence="2" key="2">
    <citation type="submission" date="2019-01" db="EMBL/GenBank/DDBJ databases">
        <title>Oenococcus sicerae UCMA17102.</title>
        <authorList>
            <person name="Cousin F.J."/>
            <person name="Le Guellec R."/>
            <person name="Cretenet M."/>
        </authorList>
    </citation>
    <scope>NUCLEOTIDE SEQUENCE</scope>
    <source>
        <strain evidence="2">UCMA17102</strain>
    </source>
</reference>
<dbReference type="InterPro" id="IPR009045">
    <property type="entry name" value="Zn_M74/Hedgehog-like"/>
</dbReference>
<dbReference type="Proteomes" id="UP001167919">
    <property type="component" value="Unassembled WGS sequence"/>
</dbReference>
<evidence type="ECO:0000313" key="4">
    <source>
        <dbReference type="Proteomes" id="UP000286907"/>
    </source>
</evidence>
<reference evidence="3" key="3">
    <citation type="submission" date="2020-01" db="EMBL/GenBank/DDBJ databases">
        <authorList>
            <person name="Cousin F.J."/>
            <person name="Le Guellec R."/>
            <person name="Cretenet M."/>
        </authorList>
    </citation>
    <scope>NUCLEOTIDE SEQUENCE</scope>
    <source>
        <strain evidence="3">UCMA 15228</strain>
    </source>
</reference>
<keyword evidence="2" id="KW-0645">Protease</keyword>
<evidence type="ECO:0000313" key="5">
    <source>
        <dbReference type="Proteomes" id="UP001167919"/>
    </source>
</evidence>
<gene>
    <name evidence="3" type="ORF">DLJ48_08085</name>
    <name evidence="2" type="ORF">EVC35_02085</name>
</gene>